<gene>
    <name evidence="4" type="ORF">AVDCRST_MAG73-964</name>
</gene>
<keyword evidence="1" id="KW-0479">Metal-binding</keyword>
<reference evidence="4" key="1">
    <citation type="submission" date="2020-02" db="EMBL/GenBank/DDBJ databases">
        <authorList>
            <person name="Meier V. D."/>
        </authorList>
    </citation>
    <scope>NUCLEOTIDE SEQUENCE</scope>
    <source>
        <strain evidence="4">AVDCRST_MAG73</strain>
    </source>
</reference>
<dbReference type="EMBL" id="CADCWE010000057">
    <property type="protein sequence ID" value="CAA9531143.1"/>
    <property type="molecule type" value="Genomic_DNA"/>
</dbReference>
<feature type="compositionally biased region" description="Basic and acidic residues" evidence="2">
    <location>
        <begin position="131"/>
        <end position="140"/>
    </location>
</feature>
<proteinExistence type="predicted"/>
<evidence type="ECO:0000313" key="4">
    <source>
        <dbReference type="EMBL" id="CAA9531143.1"/>
    </source>
</evidence>
<keyword evidence="1" id="KW-0862">Zinc</keyword>
<evidence type="ECO:0000256" key="2">
    <source>
        <dbReference type="SAM" id="MobiDB-lite"/>
    </source>
</evidence>
<evidence type="ECO:0000259" key="3">
    <source>
        <dbReference type="PROSITE" id="PS50966"/>
    </source>
</evidence>
<dbReference type="InterPro" id="IPR007527">
    <property type="entry name" value="Znf_SWIM"/>
</dbReference>
<name>A0A6J4TUZ8_9BACT</name>
<evidence type="ECO:0000256" key="1">
    <source>
        <dbReference type="PROSITE-ProRule" id="PRU00325"/>
    </source>
</evidence>
<accession>A0A6J4TUZ8</accession>
<organism evidence="4">
    <name type="scientific">uncultured Thermomicrobiales bacterium</name>
    <dbReference type="NCBI Taxonomy" id="1645740"/>
    <lineage>
        <taxon>Bacteria</taxon>
        <taxon>Pseudomonadati</taxon>
        <taxon>Thermomicrobiota</taxon>
        <taxon>Thermomicrobia</taxon>
        <taxon>Thermomicrobiales</taxon>
        <taxon>environmental samples</taxon>
    </lineage>
</organism>
<protein>
    <recommendedName>
        <fullName evidence="3">SWIM-type domain-containing protein</fullName>
    </recommendedName>
</protein>
<dbReference type="AlphaFoldDB" id="A0A6J4TUZ8"/>
<keyword evidence="1" id="KW-0863">Zinc-finger</keyword>
<feature type="domain" description="SWIM-type" evidence="3">
    <location>
        <begin position="61"/>
        <end position="98"/>
    </location>
</feature>
<feature type="region of interest" description="Disordered" evidence="2">
    <location>
        <begin position="113"/>
        <end position="140"/>
    </location>
</feature>
<dbReference type="PROSITE" id="PS50966">
    <property type="entry name" value="ZF_SWIM"/>
    <property type="match status" value="1"/>
</dbReference>
<sequence length="460" mass="48479">MPARFDPGTHPALRETGERLRELAGDAAYAAGRDYARTGAVRGAIAAGATAYATVSGSTDYRVTVPLDDAAAKPGCTCPAHRRKPHCKHVVAVVVALLDHPAAVAIGEAIQAPAPPPKARRTRAATATAAPKRDPNAERTALRGEGLALVDRVLAELAGGGVLALGPDKAALLAQAGELVGALKLRRLGNLIVAVQAAGRNGRDGVPDERRFARLLQDLWLTRQATGAHLEGRVALDPRLGEDLLGKTWRAADLEPVAGLELVQIAADRAIDAEFAIDTGTLVDPASGAVYLEKRIVPSKLRGTAPPLHRLRLLVEEAGLYPGAAPRRIKLVRARRAPLRAADIARVVAATPDRIAGPRRALLAALRDPFGGFSVPVLLRPSALVHRGEALGALDADGEVVPLQWPDGWRTRVPGLLPEPGRYALLGDLVLTDDGICLRCRAVVGDGLRWSKGPTFPELT</sequence>
<dbReference type="GO" id="GO:0008270">
    <property type="term" value="F:zinc ion binding"/>
    <property type="evidence" value="ECO:0007669"/>
    <property type="project" value="UniProtKB-KW"/>
</dbReference>